<proteinExistence type="predicted"/>
<keyword evidence="3" id="KW-1185">Reference proteome</keyword>
<reference evidence="1 2" key="1">
    <citation type="journal article" date="2014" name="PLoS Genet.">
        <title>The Genome of Spironucleus salmonicida Highlights a Fish Pathogen Adapted to Fluctuating Environments.</title>
        <authorList>
            <person name="Xu F."/>
            <person name="Jerlstrom-Hultqvist J."/>
            <person name="Einarsson E."/>
            <person name="Astvaldsson A."/>
            <person name="Svard S.G."/>
            <person name="Andersson J.O."/>
        </authorList>
    </citation>
    <scope>NUCLEOTIDE SEQUENCE</scope>
    <source>
        <strain evidence="2">ATCC 50377</strain>
    </source>
</reference>
<reference evidence="2" key="2">
    <citation type="submission" date="2020-12" db="EMBL/GenBank/DDBJ databases">
        <title>New Spironucleus salmonicida genome in near-complete chromosomes.</title>
        <authorList>
            <person name="Xu F."/>
            <person name="Kurt Z."/>
            <person name="Jimenez-Gonzalez A."/>
            <person name="Astvaldsson A."/>
            <person name="Andersson J.O."/>
            <person name="Svard S.G."/>
        </authorList>
    </citation>
    <scope>NUCLEOTIDE SEQUENCE</scope>
    <source>
        <strain evidence="2">ATCC 50377</strain>
    </source>
</reference>
<dbReference type="EMBL" id="AUWU02000001">
    <property type="protein sequence ID" value="KAH0577677.1"/>
    <property type="molecule type" value="Genomic_DNA"/>
</dbReference>
<evidence type="ECO:0000313" key="3">
    <source>
        <dbReference type="Proteomes" id="UP000018208"/>
    </source>
</evidence>
<dbReference type="VEuPathDB" id="GiardiaDB:SS50377_21031"/>
<protein>
    <submittedName>
        <fullName evidence="1">Uncharacterized protein</fullName>
    </submittedName>
</protein>
<evidence type="ECO:0000313" key="2">
    <source>
        <dbReference type="EMBL" id="KAH0577677.1"/>
    </source>
</evidence>
<dbReference type="Proteomes" id="UP000018208">
    <property type="component" value="Unassembled WGS sequence"/>
</dbReference>
<sequence length="252" mass="29394">MFKADDEKVTESIKELVKVIDDQYSSEFSNLFNVALNQANEDKDVEPKEEYKNLLAIFPKQLRNDTFDLLTIACYSSLVNLIPIEWQPLSIIDKELEQNLVDGVLKYLNNWFGQRIGMVDCRTNFEKYIKFINKYLNTNTLSVFRIYLAISRIVTKEIEIEYHFIQEVINCCSFVDPSDKEDKLYKASCNIICGSIGKVLLTLKKFDVTLFNAQVVLVKKMFLPFVDMQLPCVQDLQQLISWKQIQDDSDMY</sequence>
<accession>V6LGR1</accession>
<evidence type="ECO:0000313" key="1">
    <source>
        <dbReference type="EMBL" id="EST43692.1"/>
    </source>
</evidence>
<dbReference type="AlphaFoldDB" id="V6LGR1"/>
<name>V6LGR1_9EUKA</name>
<dbReference type="EMBL" id="KI546135">
    <property type="protein sequence ID" value="EST43692.1"/>
    <property type="molecule type" value="Genomic_DNA"/>
</dbReference>
<organism evidence="1">
    <name type="scientific">Spironucleus salmonicida</name>
    <dbReference type="NCBI Taxonomy" id="348837"/>
    <lineage>
        <taxon>Eukaryota</taxon>
        <taxon>Metamonada</taxon>
        <taxon>Diplomonadida</taxon>
        <taxon>Hexamitidae</taxon>
        <taxon>Hexamitinae</taxon>
        <taxon>Spironucleus</taxon>
    </lineage>
</organism>
<gene>
    <name evidence="1" type="ORF">SS50377_16742</name>
    <name evidence="2" type="ORF">SS50377_21031</name>
</gene>